<dbReference type="Gene3D" id="1.50.10.100">
    <property type="entry name" value="Chondroitin AC/alginate lyase"/>
    <property type="match status" value="1"/>
</dbReference>
<dbReference type="InterPro" id="IPR008929">
    <property type="entry name" value="Chondroitin_lyas"/>
</dbReference>
<evidence type="ECO:0000256" key="1">
    <source>
        <dbReference type="ARBA" id="ARBA00004196"/>
    </source>
</evidence>
<dbReference type="InterPro" id="IPR012480">
    <property type="entry name" value="Hepar_II_III_C"/>
</dbReference>
<evidence type="ECO:0000259" key="2">
    <source>
        <dbReference type="Pfam" id="PF07940"/>
    </source>
</evidence>
<protein>
    <submittedName>
        <fullName evidence="3">Heparinase II/III-family protein</fullName>
    </submittedName>
</protein>
<reference evidence="3" key="1">
    <citation type="submission" date="2021-11" db="EMBL/GenBank/DDBJ databases">
        <title>Streptomyces corallinus and Kineosporia corallina sp. nov., two new coral-derived marine actinobacteria.</title>
        <authorList>
            <person name="Buangrab K."/>
            <person name="Sutthacheep M."/>
            <person name="Yeemin T."/>
            <person name="Harunari E."/>
            <person name="Igarashi Y."/>
            <person name="Sripreechasak P."/>
            <person name="Kanchanasin P."/>
            <person name="Tanasupawat S."/>
            <person name="Phongsopitanun W."/>
        </authorList>
    </citation>
    <scope>NUCLEOTIDE SEQUENCE</scope>
    <source>
        <strain evidence="3">JCM 31032</strain>
    </source>
</reference>
<evidence type="ECO:0000313" key="3">
    <source>
        <dbReference type="EMBL" id="MCD5311996.1"/>
    </source>
</evidence>
<comment type="caution">
    <text evidence="3">The sequence shown here is derived from an EMBL/GenBank/DDBJ whole genome shotgun (WGS) entry which is preliminary data.</text>
</comment>
<dbReference type="RefSeq" id="WP_231441754.1">
    <property type="nucleotide sequence ID" value="NZ_JAJOMB010000006.1"/>
</dbReference>
<sequence>MPDRFHGPLAEAWPAAGHLQAILLPPEECLPVRSLGDADPTTVADLLTRAEQDLGQPWPHTLAHAAARYVRDGDREEYQEQIFARQHRLSRAVVAAAVTESPHWLDEVANGVVLLCEQSSWCWPAHDDTWPRHHSVLPTVTDPYLDLGAGEVVGQLAWIDQLLGTAMDERYPGLRARVRHETRIRVIEPFLRRRDWHWIGLAGNVHNWNPWIHGNVLVTALRLVDDGELRSTVVDLAIQGLDRYVAVLPPDGAIDEGYAYWWNGACRAVEALDLLRHATAGQLDATGIPSLQQTLAFPHRMHLSDDWYLNLADGQARPPTDQPWHALHRAARASGDEAAARHAAAHRIPGTPIANEREGLGRLLRALVDQDWAQATAESSPLPRDVWLQSIQLLVARPTEGSAHGLTLAVKGGHNDEHHNHNDVGQVVIAVHGIPVVVDAGRPTYTAQTFGPDRYQIPTMHSDWHSVPQIRGTAQHHGRQYAARHVEPTIVEDGAGLKLDLAAAYPGHSQETWLRTAYLDRWAEIVVINDEWNLTPGPQHSLVRYLLAGDVQLAPGQATIGDLALSWDPAVPATLDVLPLEDPMLCDVWGDHLTRLSLDVGPESQGTLSVIARLVPAALR</sequence>
<name>A0A9X1SU30_9ACTN</name>
<organism evidence="3 4">
    <name type="scientific">Kineosporia babensis</name>
    <dbReference type="NCBI Taxonomy" id="499548"/>
    <lineage>
        <taxon>Bacteria</taxon>
        <taxon>Bacillati</taxon>
        <taxon>Actinomycetota</taxon>
        <taxon>Actinomycetes</taxon>
        <taxon>Kineosporiales</taxon>
        <taxon>Kineosporiaceae</taxon>
        <taxon>Kineosporia</taxon>
    </lineage>
</organism>
<keyword evidence="4" id="KW-1185">Reference proteome</keyword>
<dbReference type="Gene3D" id="2.70.98.70">
    <property type="match status" value="1"/>
</dbReference>
<accession>A0A9X1SU30</accession>
<dbReference type="EMBL" id="JAJOMB010000006">
    <property type="protein sequence ID" value="MCD5311996.1"/>
    <property type="molecule type" value="Genomic_DNA"/>
</dbReference>
<dbReference type="Pfam" id="PF07940">
    <property type="entry name" value="Hepar_II_III_C"/>
    <property type="match status" value="1"/>
</dbReference>
<dbReference type="SUPFAM" id="SSF48230">
    <property type="entry name" value="Chondroitin AC/alginate lyase"/>
    <property type="match status" value="1"/>
</dbReference>
<dbReference type="AlphaFoldDB" id="A0A9X1SU30"/>
<comment type="subcellular location">
    <subcellularLocation>
        <location evidence="1">Cell envelope</location>
    </subcellularLocation>
</comment>
<proteinExistence type="predicted"/>
<evidence type="ECO:0000313" key="4">
    <source>
        <dbReference type="Proteomes" id="UP001138997"/>
    </source>
</evidence>
<feature type="domain" description="Heparinase II/III-like C-terminal" evidence="2">
    <location>
        <begin position="412"/>
        <end position="554"/>
    </location>
</feature>
<dbReference type="Proteomes" id="UP001138997">
    <property type="component" value="Unassembled WGS sequence"/>
</dbReference>
<dbReference type="GO" id="GO:0030313">
    <property type="term" value="C:cell envelope"/>
    <property type="evidence" value="ECO:0007669"/>
    <property type="project" value="UniProtKB-SubCell"/>
</dbReference>
<dbReference type="GO" id="GO:0016829">
    <property type="term" value="F:lyase activity"/>
    <property type="evidence" value="ECO:0007669"/>
    <property type="project" value="InterPro"/>
</dbReference>
<gene>
    <name evidence="3" type="ORF">LR394_13880</name>
</gene>